<evidence type="ECO:0000313" key="9">
    <source>
        <dbReference type="Proteomes" id="UP001461341"/>
    </source>
</evidence>
<dbReference type="InterPro" id="IPR031310">
    <property type="entry name" value="Ribosomal_uL5_N"/>
</dbReference>
<dbReference type="SUPFAM" id="SSF55282">
    <property type="entry name" value="RL5-like"/>
    <property type="match status" value="1"/>
</dbReference>
<protein>
    <recommendedName>
        <fullName evidence="4">Large ribosomal subunit protein uL5</fullName>
    </recommendedName>
</protein>
<evidence type="ECO:0000256" key="5">
    <source>
        <dbReference type="RuleBase" id="RU003930"/>
    </source>
</evidence>
<dbReference type="RefSeq" id="WP_369018873.1">
    <property type="nucleotide sequence ID" value="NZ_CP121689.1"/>
</dbReference>
<dbReference type="InterPro" id="IPR031309">
    <property type="entry name" value="Ribosomal_uL5_C"/>
</dbReference>
<gene>
    <name evidence="4 8" type="primary">rplE</name>
    <name evidence="8" type="ORF">QBE54_02945</name>
</gene>
<proteinExistence type="inferred from homology"/>
<dbReference type="InterPro" id="IPR022803">
    <property type="entry name" value="Ribosomal_uL5_dom_sf"/>
</dbReference>
<feature type="domain" description="Large ribosomal subunit protein uL5 C-terminal" evidence="7">
    <location>
        <begin position="85"/>
        <end position="177"/>
    </location>
</feature>
<dbReference type="InterPro" id="IPR020929">
    <property type="entry name" value="Ribosomal_uL5_CS"/>
</dbReference>
<dbReference type="Gene3D" id="3.30.1440.10">
    <property type="match status" value="1"/>
</dbReference>
<dbReference type="HAMAP" id="MF_01333_B">
    <property type="entry name" value="Ribosomal_uL5_B"/>
    <property type="match status" value="1"/>
</dbReference>
<keyword evidence="9" id="KW-1185">Reference proteome</keyword>
<keyword evidence="3 4" id="KW-0687">Ribonucleoprotein</keyword>
<dbReference type="PROSITE" id="PS00358">
    <property type="entry name" value="RIBOSOMAL_L5"/>
    <property type="match status" value="1"/>
</dbReference>
<dbReference type="Proteomes" id="UP001461341">
    <property type="component" value="Chromosome"/>
</dbReference>
<evidence type="ECO:0000256" key="2">
    <source>
        <dbReference type="ARBA" id="ARBA00022980"/>
    </source>
</evidence>
<dbReference type="PANTHER" id="PTHR11994">
    <property type="entry name" value="60S RIBOSOMAL PROTEIN L11-RELATED"/>
    <property type="match status" value="1"/>
</dbReference>
<name>A0ABZ2YCJ1_9BACT</name>
<dbReference type="NCBIfam" id="NF000585">
    <property type="entry name" value="PRK00010.1"/>
    <property type="match status" value="1"/>
</dbReference>
<comment type="subunit">
    <text evidence="4">Part of the 50S ribosomal subunit; part of the 5S rRNA/L5/L18/L25 subcomplex. Contacts the 5S rRNA and the P site tRNA. Forms a bridge to the 30S subunit in the 70S ribosome.</text>
</comment>
<keyword evidence="4" id="KW-0699">rRNA-binding</keyword>
<evidence type="ECO:0000256" key="3">
    <source>
        <dbReference type="ARBA" id="ARBA00023274"/>
    </source>
</evidence>
<evidence type="ECO:0000256" key="4">
    <source>
        <dbReference type="HAMAP-Rule" id="MF_01333"/>
    </source>
</evidence>
<dbReference type="Pfam" id="PF00673">
    <property type="entry name" value="Ribosomal_L5_C"/>
    <property type="match status" value="1"/>
</dbReference>
<evidence type="ECO:0000256" key="1">
    <source>
        <dbReference type="ARBA" id="ARBA00008553"/>
    </source>
</evidence>
<evidence type="ECO:0000313" key="8">
    <source>
        <dbReference type="EMBL" id="WZL76709.1"/>
    </source>
</evidence>
<reference evidence="8 9" key="1">
    <citation type="submission" date="2023-03" db="EMBL/GenBank/DDBJ databases">
        <title>Novel Species.</title>
        <authorList>
            <person name="Ma S."/>
        </authorList>
    </citation>
    <scope>NUCLEOTIDE SEQUENCE [LARGE SCALE GENOMIC DNA]</scope>
    <source>
        <strain evidence="8 9">B11</strain>
    </source>
</reference>
<sequence>MSVVKEKYKNEVVPALLKRFGYKNPMQVPKLEKVVINMGVGDATQNSRYLDLAIEELSLITGQKPLVTRARKSISNFKLRKGMAIGCKVTLRGDRMYEFLDRFFNIAIARIRDFRGFPDSCFDGRGNCTIGIEEQLIFPEISYDKVERVRGMNISFVTTAKNDEEARALLELLGLPFRKS</sequence>
<dbReference type="InterPro" id="IPR002132">
    <property type="entry name" value="Ribosomal_uL5"/>
</dbReference>
<dbReference type="InterPro" id="IPR020930">
    <property type="entry name" value="Ribosomal_uL5_bac-type"/>
</dbReference>
<keyword evidence="4" id="KW-0820">tRNA-binding</keyword>
<evidence type="ECO:0000259" key="6">
    <source>
        <dbReference type="Pfam" id="PF00281"/>
    </source>
</evidence>
<dbReference type="GO" id="GO:0005840">
    <property type="term" value="C:ribosome"/>
    <property type="evidence" value="ECO:0007669"/>
    <property type="project" value="UniProtKB-KW"/>
</dbReference>
<evidence type="ECO:0000259" key="7">
    <source>
        <dbReference type="Pfam" id="PF00673"/>
    </source>
</evidence>
<keyword evidence="4" id="KW-0694">RNA-binding</keyword>
<comment type="function">
    <text evidence="4">This is 1 of the proteins that bind and probably mediate the attachment of the 5S RNA into the large ribosomal subunit, where it forms part of the central protuberance. In the 70S ribosome it contacts protein S13 of the 30S subunit (bridge B1b), connecting the 2 subunits; this bridge is implicated in subunit movement. Contacts the P site tRNA; the 5S rRNA and some of its associated proteins might help stabilize positioning of ribosome-bound tRNAs.</text>
</comment>
<dbReference type="PIRSF" id="PIRSF002161">
    <property type="entry name" value="Ribosomal_L5"/>
    <property type="match status" value="1"/>
</dbReference>
<keyword evidence="2 4" id="KW-0689">Ribosomal protein</keyword>
<organism evidence="8 9">
    <name type="scientific">Thermatribacter velox</name>
    <dbReference type="NCBI Taxonomy" id="3039681"/>
    <lineage>
        <taxon>Bacteria</taxon>
        <taxon>Pseudomonadati</taxon>
        <taxon>Atribacterota</taxon>
        <taxon>Atribacteria</taxon>
        <taxon>Atribacterales</taxon>
        <taxon>Thermatribacteraceae</taxon>
        <taxon>Thermatribacter</taxon>
    </lineage>
</organism>
<dbReference type="Pfam" id="PF00281">
    <property type="entry name" value="Ribosomal_L5"/>
    <property type="match status" value="1"/>
</dbReference>
<dbReference type="EMBL" id="CP121689">
    <property type="protein sequence ID" value="WZL76709.1"/>
    <property type="molecule type" value="Genomic_DNA"/>
</dbReference>
<comment type="similarity">
    <text evidence="1 4 5">Belongs to the universal ribosomal protein uL5 family.</text>
</comment>
<accession>A0ABZ2YCJ1</accession>
<feature type="domain" description="Large ribosomal subunit protein uL5 N-terminal" evidence="6">
    <location>
        <begin position="24"/>
        <end position="80"/>
    </location>
</feature>